<reference evidence="1" key="1">
    <citation type="submission" date="2023-03" db="EMBL/GenBank/DDBJ databases">
        <title>Massive genome expansion in bonnet fungi (Mycena s.s.) driven by repeated elements and novel gene families across ecological guilds.</title>
        <authorList>
            <consortium name="Lawrence Berkeley National Laboratory"/>
            <person name="Harder C.B."/>
            <person name="Miyauchi S."/>
            <person name="Viragh M."/>
            <person name="Kuo A."/>
            <person name="Thoen E."/>
            <person name="Andreopoulos B."/>
            <person name="Lu D."/>
            <person name="Skrede I."/>
            <person name="Drula E."/>
            <person name="Henrissat B."/>
            <person name="Morin E."/>
            <person name="Kohler A."/>
            <person name="Barry K."/>
            <person name="LaButti K."/>
            <person name="Morin E."/>
            <person name="Salamov A."/>
            <person name="Lipzen A."/>
            <person name="Mereny Z."/>
            <person name="Hegedus B."/>
            <person name="Baldrian P."/>
            <person name="Stursova M."/>
            <person name="Weitz H."/>
            <person name="Taylor A."/>
            <person name="Grigoriev I.V."/>
            <person name="Nagy L.G."/>
            <person name="Martin F."/>
            <person name="Kauserud H."/>
        </authorList>
    </citation>
    <scope>NUCLEOTIDE SEQUENCE</scope>
    <source>
        <strain evidence="1">CBHHK182m</strain>
    </source>
</reference>
<dbReference type="Proteomes" id="UP001215598">
    <property type="component" value="Unassembled WGS sequence"/>
</dbReference>
<comment type="caution">
    <text evidence="1">The sequence shown here is derived from an EMBL/GenBank/DDBJ whole genome shotgun (WGS) entry which is preliminary data.</text>
</comment>
<dbReference type="AlphaFoldDB" id="A0AAD7N3R5"/>
<accession>A0AAD7N3R5</accession>
<name>A0AAD7N3R5_9AGAR</name>
<evidence type="ECO:0000313" key="1">
    <source>
        <dbReference type="EMBL" id="KAJ7744384.1"/>
    </source>
</evidence>
<gene>
    <name evidence="1" type="ORF">B0H16DRAFT_1727319</name>
</gene>
<sequence length="101" mass="10838">MAPTDPPGDTELAAVITKSTCLNLFCLDRLHPDLNRVTQDVVRCCLAAPSDSGVQFLRSVPDAFIPAPMGTYRTPHNAPSPFPRVFASASRCLHPGLHGVL</sequence>
<dbReference type="EMBL" id="JARKIB010000087">
    <property type="protein sequence ID" value="KAJ7744384.1"/>
    <property type="molecule type" value="Genomic_DNA"/>
</dbReference>
<protein>
    <submittedName>
        <fullName evidence="1">Uncharacterized protein</fullName>
    </submittedName>
</protein>
<proteinExistence type="predicted"/>
<evidence type="ECO:0000313" key="2">
    <source>
        <dbReference type="Proteomes" id="UP001215598"/>
    </source>
</evidence>
<organism evidence="1 2">
    <name type="scientific">Mycena metata</name>
    <dbReference type="NCBI Taxonomy" id="1033252"/>
    <lineage>
        <taxon>Eukaryota</taxon>
        <taxon>Fungi</taxon>
        <taxon>Dikarya</taxon>
        <taxon>Basidiomycota</taxon>
        <taxon>Agaricomycotina</taxon>
        <taxon>Agaricomycetes</taxon>
        <taxon>Agaricomycetidae</taxon>
        <taxon>Agaricales</taxon>
        <taxon>Marasmiineae</taxon>
        <taxon>Mycenaceae</taxon>
        <taxon>Mycena</taxon>
    </lineage>
</organism>
<keyword evidence="2" id="KW-1185">Reference proteome</keyword>